<evidence type="ECO:0000256" key="6">
    <source>
        <dbReference type="ARBA" id="ARBA00023136"/>
    </source>
</evidence>
<dbReference type="CDD" id="cd06261">
    <property type="entry name" value="TM_PBP2"/>
    <property type="match status" value="1"/>
</dbReference>
<comment type="caution">
    <text evidence="9">The sequence shown here is derived from an EMBL/GenBank/DDBJ whole genome shotgun (WGS) entry which is preliminary data.</text>
</comment>
<keyword evidence="5 7" id="KW-1133">Transmembrane helix</keyword>
<dbReference type="EMBL" id="JBHMEA010000024">
    <property type="protein sequence ID" value="MFB9231688.1"/>
    <property type="molecule type" value="Genomic_DNA"/>
</dbReference>
<keyword evidence="6 7" id="KW-0472">Membrane</keyword>
<feature type="transmembrane region" description="Helical" evidence="7">
    <location>
        <begin position="236"/>
        <end position="254"/>
    </location>
</feature>
<evidence type="ECO:0000256" key="1">
    <source>
        <dbReference type="ARBA" id="ARBA00004651"/>
    </source>
</evidence>
<keyword evidence="10" id="KW-1185">Reference proteome</keyword>
<feature type="domain" description="ABC transmembrane type-1" evidence="8">
    <location>
        <begin position="74"/>
        <end position="258"/>
    </location>
</feature>
<sequence>MATLSFMDRYLTPKLAIPKKVEMGAGIVVAGSILALWMLVSYTGYASKDFLPSPTDVWTSFNDKASDGSLRKHIGVSLTEIYLGFFLSSIIAVPIGIFMGGFKIVQSALEPLVNFMRYLPVTSMIPLLILWIGIGLEEKIAVIFLGTFFQQIVMVSDVARGVQADLFNVSYTLGATRGQIVTRVLVPATLSGVMDTLRVTMGWAWTFLVVAELVASNAGLGYMILQSMRGLDPAGIFVGIFVIGFLGLITDLAFKWVKRMILPWENVGK</sequence>
<gene>
    <name evidence="9" type="ORF">ACFFUT_07805</name>
</gene>
<dbReference type="PANTHER" id="PTHR30151:SF0">
    <property type="entry name" value="ABC TRANSPORTER PERMEASE PROTEIN MJ0413-RELATED"/>
    <property type="match status" value="1"/>
</dbReference>
<evidence type="ECO:0000256" key="2">
    <source>
        <dbReference type="ARBA" id="ARBA00022448"/>
    </source>
</evidence>
<evidence type="ECO:0000256" key="4">
    <source>
        <dbReference type="ARBA" id="ARBA00022692"/>
    </source>
</evidence>
<dbReference type="Gene3D" id="1.10.3720.10">
    <property type="entry name" value="MetI-like"/>
    <property type="match status" value="1"/>
</dbReference>
<feature type="transmembrane region" description="Helical" evidence="7">
    <location>
        <begin position="114"/>
        <end position="134"/>
    </location>
</feature>
<dbReference type="InterPro" id="IPR000515">
    <property type="entry name" value="MetI-like"/>
</dbReference>
<keyword evidence="3" id="KW-1003">Cell membrane</keyword>
<evidence type="ECO:0000259" key="8">
    <source>
        <dbReference type="PROSITE" id="PS50928"/>
    </source>
</evidence>
<evidence type="ECO:0000256" key="7">
    <source>
        <dbReference type="RuleBase" id="RU363032"/>
    </source>
</evidence>
<proteinExistence type="inferred from homology"/>
<feature type="transmembrane region" description="Helical" evidence="7">
    <location>
        <begin position="140"/>
        <end position="159"/>
    </location>
</feature>
<keyword evidence="4 7" id="KW-0812">Transmembrane</keyword>
<dbReference type="PANTHER" id="PTHR30151">
    <property type="entry name" value="ALKANE SULFONATE ABC TRANSPORTER-RELATED, MEMBRANE SUBUNIT"/>
    <property type="match status" value="1"/>
</dbReference>
<comment type="subcellular location">
    <subcellularLocation>
        <location evidence="1 7">Cell membrane</location>
        <topology evidence="1 7">Multi-pass membrane protein</topology>
    </subcellularLocation>
</comment>
<dbReference type="PROSITE" id="PS50928">
    <property type="entry name" value="ABC_TM1"/>
    <property type="match status" value="1"/>
</dbReference>
<evidence type="ECO:0000256" key="3">
    <source>
        <dbReference type="ARBA" id="ARBA00022475"/>
    </source>
</evidence>
<evidence type="ECO:0000256" key="5">
    <source>
        <dbReference type="ARBA" id="ARBA00022989"/>
    </source>
</evidence>
<name>A0ABV5JE06_9RHOB</name>
<dbReference type="Pfam" id="PF00528">
    <property type="entry name" value="BPD_transp_1"/>
    <property type="match status" value="1"/>
</dbReference>
<feature type="transmembrane region" description="Helical" evidence="7">
    <location>
        <begin position="81"/>
        <end position="102"/>
    </location>
</feature>
<dbReference type="RefSeq" id="WP_213890290.1">
    <property type="nucleotide sequence ID" value="NZ_JAGFNU010000009.1"/>
</dbReference>
<protein>
    <submittedName>
        <fullName evidence="9">ABC transporter permease</fullName>
    </submittedName>
</protein>
<keyword evidence="2 7" id="KW-0813">Transport</keyword>
<accession>A0ABV5JE06</accession>
<feature type="transmembrane region" description="Helical" evidence="7">
    <location>
        <begin position="21"/>
        <end position="40"/>
    </location>
</feature>
<reference evidence="9 10" key="1">
    <citation type="submission" date="2024-09" db="EMBL/GenBank/DDBJ databases">
        <authorList>
            <person name="Sun Q."/>
            <person name="Mori K."/>
        </authorList>
    </citation>
    <scope>NUCLEOTIDE SEQUENCE [LARGE SCALE GENOMIC DNA]</scope>
    <source>
        <strain evidence="9 10">CECT 8726</strain>
    </source>
</reference>
<dbReference type="Proteomes" id="UP001589683">
    <property type="component" value="Unassembled WGS sequence"/>
</dbReference>
<evidence type="ECO:0000313" key="9">
    <source>
        <dbReference type="EMBL" id="MFB9231688.1"/>
    </source>
</evidence>
<organism evidence="9 10">
    <name type="scientific">Pseudohalocynthiibacter aestuariivivens</name>
    <dbReference type="NCBI Taxonomy" id="1591409"/>
    <lineage>
        <taxon>Bacteria</taxon>
        <taxon>Pseudomonadati</taxon>
        <taxon>Pseudomonadota</taxon>
        <taxon>Alphaproteobacteria</taxon>
        <taxon>Rhodobacterales</taxon>
        <taxon>Paracoccaceae</taxon>
        <taxon>Pseudohalocynthiibacter</taxon>
    </lineage>
</organism>
<comment type="similarity">
    <text evidence="7">Belongs to the binding-protein-dependent transport system permease family.</text>
</comment>
<evidence type="ECO:0000313" key="10">
    <source>
        <dbReference type="Proteomes" id="UP001589683"/>
    </source>
</evidence>
<dbReference type="SUPFAM" id="SSF161098">
    <property type="entry name" value="MetI-like"/>
    <property type="match status" value="1"/>
</dbReference>
<dbReference type="InterPro" id="IPR035906">
    <property type="entry name" value="MetI-like_sf"/>
</dbReference>
<feature type="transmembrane region" description="Helical" evidence="7">
    <location>
        <begin position="203"/>
        <end position="224"/>
    </location>
</feature>